<dbReference type="EMBL" id="KJ425433">
    <property type="protein sequence ID" value="AHX25718.1"/>
    <property type="molecule type" value="Genomic_RNA"/>
</dbReference>
<feature type="non-terminal residue" evidence="4">
    <location>
        <position position="1"/>
    </location>
</feature>
<dbReference type="InterPro" id="IPR001399">
    <property type="entry name" value="Orbi_VP6"/>
</dbReference>
<dbReference type="Pfam" id="PF01516">
    <property type="entry name" value="Orbi_VP6"/>
    <property type="match status" value="1"/>
</dbReference>
<feature type="compositionally biased region" description="Basic and acidic residues" evidence="3">
    <location>
        <begin position="32"/>
        <end position="57"/>
    </location>
</feature>
<reference evidence="4" key="1">
    <citation type="submission" date="2014-02" db="EMBL/GenBank/DDBJ databases">
        <title>Complete genome characterization of Wad Medani virus (strain LEIV-8066Tur) isolated in Central Asia.</title>
        <authorList>
            <person name="Alkhovsky S.V."/>
            <person name="Shchetinin A.M."/>
            <person name="Lvov D.K."/>
            <person name="Shchelkanov M.Y."/>
        </authorList>
    </citation>
    <scope>NUCLEOTIDE SEQUENCE</scope>
    <source>
        <strain evidence="4">LEIV-8066Tur</strain>
    </source>
</reference>
<dbReference type="GO" id="GO:0019028">
    <property type="term" value="C:viral capsid"/>
    <property type="evidence" value="ECO:0007669"/>
    <property type="project" value="InterPro"/>
</dbReference>
<evidence type="ECO:0000256" key="2">
    <source>
        <dbReference type="ARBA" id="ARBA00022844"/>
    </source>
</evidence>
<keyword evidence="2" id="KW-0946">Virion</keyword>
<name>A0A023PNB1_9REOV</name>
<feature type="non-terminal residue" evidence="4">
    <location>
        <position position="320"/>
    </location>
</feature>
<evidence type="ECO:0000256" key="3">
    <source>
        <dbReference type="SAM" id="MobiDB-lite"/>
    </source>
</evidence>
<sequence>LILLAPGDLIASIEPELSRRHIDCKYNGIHNDTGHARGIQKDREASGGDRELLREHPPSGGGDGGGDSGGNSSKSSDGARGVNEPRVGSRPDERKTSGSYPKHGDSADGEETRDVHQGDPHTGGDKVASRDVGDALNLATEVDKNVSGRVFALTESIVGALRERGSLHVQLLGDSEPCDRDVCYHVGTAALKALGLPLAEALAQKDAETHWRKQLGKRLTITKIHSPVMLEKLFPLMTPERRHRTSVALVTNLEEFVPRAHVIFTAPTGDSSWKKVAREATKRANIRAYTHDPSAGAAGEALLALLMLYRGNTGSVSTFG</sequence>
<protein>
    <submittedName>
        <fullName evidence="4">VP6 protein</fullName>
    </submittedName>
</protein>
<proteinExistence type="predicted"/>
<feature type="region of interest" description="Disordered" evidence="3">
    <location>
        <begin position="29"/>
        <end position="130"/>
    </location>
</feature>
<feature type="compositionally biased region" description="Basic and acidic residues" evidence="3">
    <location>
        <begin position="87"/>
        <end position="130"/>
    </location>
</feature>
<dbReference type="GO" id="GO:0005198">
    <property type="term" value="F:structural molecule activity"/>
    <property type="evidence" value="ECO:0007669"/>
    <property type="project" value="InterPro"/>
</dbReference>
<organism evidence="4">
    <name type="scientific">Wad Medani virus</name>
    <dbReference type="NCBI Taxonomy" id="40067"/>
    <lineage>
        <taxon>Viruses</taxon>
        <taxon>Riboviria</taxon>
        <taxon>Orthornavirae</taxon>
        <taxon>Duplornaviricota</taxon>
        <taxon>Resentoviricetes</taxon>
        <taxon>Reovirales</taxon>
        <taxon>Sedoreoviridae</taxon>
        <taxon>Orbivirus</taxon>
        <taxon>Orbivirus wadmedaniense</taxon>
    </lineage>
</organism>
<accession>A0A023PNB1</accession>
<evidence type="ECO:0000256" key="1">
    <source>
        <dbReference type="ARBA" id="ARBA00004328"/>
    </source>
</evidence>
<comment type="subcellular location">
    <subcellularLocation>
        <location evidence="1">Virion</location>
    </subcellularLocation>
</comment>
<evidence type="ECO:0000313" key="4">
    <source>
        <dbReference type="EMBL" id="AHX25718.1"/>
    </source>
</evidence>
<feature type="compositionally biased region" description="Gly residues" evidence="3">
    <location>
        <begin position="59"/>
        <end position="69"/>
    </location>
</feature>